<evidence type="ECO:0000313" key="2">
    <source>
        <dbReference type="Proteomes" id="UP000258889"/>
    </source>
</evidence>
<organism evidence="1 2">
    <name type="scientific">Leptospira mayottensis</name>
    <dbReference type="NCBI Taxonomy" id="1137606"/>
    <lineage>
        <taxon>Bacteria</taxon>
        <taxon>Pseudomonadati</taxon>
        <taxon>Spirochaetota</taxon>
        <taxon>Spirochaetia</taxon>
        <taxon>Leptospirales</taxon>
        <taxon>Leptospiraceae</taxon>
        <taxon>Leptospira</taxon>
    </lineage>
</organism>
<dbReference type="EMBL" id="CP030144">
    <property type="protein sequence ID" value="AXR63893.1"/>
    <property type="molecule type" value="Genomic_DNA"/>
</dbReference>
<sequence length="96" mass="11139">MEMKSQSQKGGSMSINENECKNFTCITLEVKPFSRFAKEAEVNYDQLSKSLNGQQFWTKIREVFKKWNILFRSISSSISTINEKAGEFDYETAQSY</sequence>
<keyword evidence="2" id="KW-1185">Reference proteome</keyword>
<gene>
    <name evidence="1" type="ORF">DQM28_06305</name>
</gene>
<proteinExistence type="predicted"/>
<dbReference type="Proteomes" id="UP000258889">
    <property type="component" value="Chromosome i"/>
</dbReference>
<protein>
    <submittedName>
        <fullName evidence="1">Uncharacterized protein</fullName>
    </submittedName>
</protein>
<accession>A0ABM6Y7R0</accession>
<reference evidence="1 2" key="1">
    <citation type="submission" date="2018-09" db="EMBL/GenBank/DDBJ databases">
        <title>Complete Genome sequences of three Leptospira mayottensis isolates obtained from Tenrecid mammals endemic to the Malagasy region.</title>
        <authorList>
            <person name="Cordonin C."/>
            <person name="Toty C."/>
        </authorList>
    </citation>
    <scope>NUCLEOTIDE SEQUENCE [LARGE SCALE GENOMIC DNA]</scope>
    <source>
        <strain evidence="1 2">MDI222</strain>
    </source>
</reference>
<dbReference type="RefSeq" id="WP_051019795.1">
    <property type="nucleotide sequence ID" value="NZ_CP030144.1"/>
</dbReference>
<evidence type="ECO:0000313" key="1">
    <source>
        <dbReference type="EMBL" id="AXR63893.1"/>
    </source>
</evidence>
<name>A0ABM6Y7R0_9LEPT</name>